<evidence type="ECO:0000313" key="2">
    <source>
        <dbReference type="Proteomes" id="UP000215539"/>
    </source>
</evidence>
<name>A0AAX2GZ15_9FLAO</name>
<proteinExistence type="predicted"/>
<organism evidence="1 2">
    <name type="scientific">Capnocytophaga haemolytica</name>
    <dbReference type="NCBI Taxonomy" id="45243"/>
    <lineage>
        <taxon>Bacteria</taxon>
        <taxon>Pseudomonadati</taxon>
        <taxon>Bacteroidota</taxon>
        <taxon>Flavobacteriia</taxon>
        <taxon>Flavobacteriales</taxon>
        <taxon>Flavobacteriaceae</taxon>
        <taxon>Capnocytophaga</taxon>
    </lineage>
</organism>
<dbReference type="EMBL" id="LT906449">
    <property type="protein sequence ID" value="SNV12769.1"/>
    <property type="molecule type" value="Genomic_DNA"/>
</dbReference>
<protein>
    <submittedName>
        <fullName evidence="1">Uncharacterized protein</fullName>
    </submittedName>
</protein>
<accession>A0AAX2GZ15</accession>
<sequence length="31" mass="3476">MLKSTQTIMYLNAILCAFNNGNVVYKNILGQ</sequence>
<evidence type="ECO:0000313" key="1">
    <source>
        <dbReference type="EMBL" id="SNV12769.1"/>
    </source>
</evidence>
<dbReference type="AlphaFoldDB" id="A0AAX2GZ15"/>
<reference evidence="1 2" key="1">
    <citation type="submission" date="2017-06" db="EMBL/GenBank/DDBJ databases">
        <authorList>
            <consortium name="Pathogen Informatics"/>
        </authorList>
    </citation>
    <scope>NUCLEOTIDE SEQUENCE [LARGE SCALE GENOMIC DNA]</scope>
    <source>
        <strain evidence="1 2">NCTC12947</strain>
    </source>
</reference>
<dbReference type="Proteomes" id="UP000215539">
    <property type="component" value="Chromosome 1"/>
</dbReference>
<gene>
    <name evidence="1" type="ORF">SAMEA44541418_01614</name>
</gene>